<dbReference type="SUPFAM" id="SSF56235">
    <property type="entry name" value="N-terminal nucleophile aminohydrolases (Ntn hydrolases)"/>
    <property type="match status" value="1"/>
</dbReference>
<dbReference type="CDD" id="cd05009">
    <property type="entry name" value="SIS_GlmS_GlmD_2"/>
    <property type="match status" value="1"/>
</dbReference>
<comment type="pathway">
    <text evidence="2">Nucleotide-sugar biosynthesis; UDP-N-acetyl-alpha-D-glucosamine biosynthesis; alpha-D-glucosamine 6-phosphate from D-fructose 6-phosphate: step 1/1.</text>
</comment>
<dbReference type="EC" id="2.6.1.16" evidence="3"/>
<dbReference type="CDD" id="cd00714">
    <property type="entry name" value="GFAT"/>
    <property type="match status" value="1"/>
</dbReference>
<comment type="catalytic activity">
    <reaction evidence="1">
        <text>D-fructose 6-phosphate + L-glutamine = D-glucosamine 6-phosphate + L-glutamate</text>
        <dbReference type="Rhea" id="RHEA:13237"/>
        <dbReference type="ChEBI" id="CHEBI:29985"/>
        <dbReference type="ChEBI" id="CHEBI:58359"/>
        <dbReference type="ChEBI" id="CHEBI:58725"/>
        <dbReference type="ChEBI" id="CHEBI:61527"/>
        <dbReference type="EC" id="2.6.1.16"/>
    </reaction>
</comment>
<feature type="region of interest" description="Disordered" evidence="8">
    <location>
        <begin position="99"/>
        <end position="165"/>
    </location>
</feature>
<feature type="compositionally biased region" description="Basic and acidic residues" evidence="8">
    <location>
        <begin position="131"/>
        <end position="152"/>
    </location>
</feature>
<dbReference type="Pfam" id="PF01380">
    <property type="entry name" value="SIS"/>
    <property type="match status" value="2"/>
</dbReference>
<dbReference type="Gene3D" id="3.40.50.10490">
    <property type="entry name" value="Glucose-6-phosphate isomerase like protein, domain 1"/>
    <property type="match status" value="2"/>
</dbReference>
<keyword evidence="4" id="KW-0597">Phosphoprotein</keyword>
<reference evidence="11 12" key="1">
    <citation type="journal article" date="2013" name="Proc. Natl. Acad. Sci. U.S.A.">
        <title>The king cobra genome reveals dynamic gene evolution and adaptation in the snake venom system.</title>
        <authorList>
            <person name="Vonk F.J."/>
            <person name="Casewell N.R."/>
            <person name="Henkel C.V."/>
            <person name="Heimberg A.M."/>
            <person name="Jansen H.J."/>
            <person name="McCleary R.J."/>
            <person name="Kerkkamp H.M."/>
            <person name="Vos R.A."/>
            <person name="Guerreiro I."/>
            <person name="Calvete J.J."/>
            <person name="Wuster W."/>
            <person name="Woods A.E."/>
            <person name="Logan J.M."/>
            <person name="Harrison R.A."/>
            <person name="Castoe T.A."/>
            <person name="de Koning A.P."/>
            <person name="Pollock D.D."/>
            <person name="Yandell M."/>
            <person name="Calderon D."/>
            <person name="Renjifo C."/>
            <person name="Currier R.B."/>
            <person name="Salgado D."/>
            <person name="Pla D."/>
            <person name="Sanz L."/>
            <person name="Hyder A.S."/>
            <person name="Ribeiro J.M."/>
            <person name="Arntzen J.W."/>
            <person name="van den Thillart G.E."/>
            <person name="Boetzer M."/>
            <person name="Pirovano W."/>
            <person name="Dirks R.P."/>
            <person name="Spaink H.P."/>
            <person name="Duboule D."/>
            <person name="McGlinn E."/>
            <person name="Kini R.M."/>
            <person name="Richardson M.K."/>
        </authorList>
    </citation>
    <scope>NUCLEOTIDE SEQUENCE</scope>
    <source>
        <tissue evidence="11">Blood</tissue>
    </source>
</reference>
<dbReference type="CDD" id="cd05008">
    <property type="entry name" value="SIS_GlmS_GlmD_1"/>
    <property type="match status" value="1"/>
</dbReference>
<evidence type="ECO:0000256" key="6">
    <source>
        <dbReference type="ARBA" id="ARBA00022737"/>
    </source>
</evidence>
<evidence type="ECO:0000256" key="8">
    <source>
        <dbReference type="SAM" id="MobiDB-lite"/>
    </source>
</evidence>
<dbReference type="PANTHER" id="PTHR10937:SF10">
    <property type="entry name" value="GLUTAMINE--FRUCTOSE-6-PHOSPHATE AMINOTRANSFERASE [ISOMERIZING] 2"/>
    <property type="match status" value="1"/>
</dbReference>
<dbReference type="EMBL" id="AZIM01000948">
    <property type="protein sequence ID" value="ETE68747.1"/>
    <property type="molecule type" value="Genomic_DNA"/>
</dbReference>
<dbReference type="AlphaFoldDB" id="V8P4D8"/>
<evidence type="ECO:0000313" key="12">
    <source>
        <dbReference type="Proteomes" id="UP000018936"/>
    </source>
</evidence>
<dbReference type="Proteomes" id="UP000018936">
    <property type="component" value="Unassembled WGS sequence"/>
</dbReference>
<keyword evidence="5 11" id="KW-0808">Transferase</keyword>
<feature type="domain" description="Glutamine amidotransferase type-2" evidence="9">
    <location>
        <begin position="175"/>
        <end position="461"/>
    </location>
</feature>
<dbReference type="GO" id="GO:0006002">
    <property type="term" value="P:fructose 6-phosphate metabolic process"/>
    <property type="evidence" value="ECO:0007669"/>
    <property type="project" value="TreeGrafter"/>
</dbReference>
<dbReference type="GO" id="GO:0006047">
    <property type="term" value="P:UDP-N-acetylglucosamine metabolic process"/>
    <property type="evidence" value="ECO:0007669"/>
    <property type="project" value="TreeGrafter"/>
</dbReference>
<evidence type="ECO:0000256" key="5">
    <source>
        <dbReference type="ARBA" id="ARBA00022679"/>
    </source>
</evidence>
<proteinExistence type="predicted"/>
<dbReference type="InterPro" id="IPR047084">
    <property type="entry name" value="GFAT_N"/>
</dbReference>
<dbReference type="FunFam" id="3.40.50.10490:FF:000126">
    <property type="entry name" value="Glutamine--fructose-6-phosphate aminotransferase [isomerizing] 1"/>
    <property type="match status" value="1"/>
</dbReference>
<dbReference type="InterPro" id="IPR046348">
    <property type="entry name" value="SIS_dom_sf"/>
</dbReference>
<feature type="non-terminal residue" evidence="11">
    <location>
        <position position="1"/>
    </location>
</feature>
<evidence type="ECO:0000259" key="9">
    <source>
        <dbReference type="PROSITE" id="PS51278"/>
    </source>
</evidence>
<evidence type="ECO:0000259" key="10">
    <source>
        <dbReference type="PROSITE" id="PS51464"/>
    </source>
</evidence>
<feature type="domain" description="SIS" evidence="10">
    <location>
        <begin position="536"/>
        <end position="675"/>
    </location>
</feature>
<dbReference type="GO" id="GO:0004360">
    <property type="term" value="F:glutamine-fructose-6-phosphate transaminase (isomerizing) activity"/>
    <property type="evidence" value="ECO:0007669"/>
    <property type="project" value="UniProtKB-EC"/>
</dbReference>
<sequence>MKTPVPFATVQTLIWEEEALDIPKLHLSLTTLVVGCWELEFGNIWRQTGGPPPPSRDLGGSSRGQKTKTNPPFLRPPSLVPSLHPPIHPSWFHLVSQADGWSQQEAGKQPSSHPRPISPRSRSQPMNHHPRGLDPRHIIKRQAKEKGSDREACGVPRHPSDKNGAACGLGDLTMCGIFAYLNYKVPRTRKEIFETLIKGLQRLEYRGYDSAGIAIDGNNNKDKERYIKLVKKRGKVKALDEELQKQEGLDLKADFDTHFGIAHTRWATHGVPNAVNSHPQRSDKSNEFVVIHNGIITNYKDLRKFLETKGYEFESETDTETIAKLIKYVYDNKETEDVNFSVLVERVIQQLEGAFALVFKSIHYPGEAVATRRGSPLLIGVRSESKLSTEQIPILYRTCNIENVKNICKTQMKRLDSSTCLHAVGDKAVEFFFASDASAIIEHTNRVIFLEDDDIAAVADGKLSIHRLKRAATDDPSRAIQTLQMELQQIMKGKPSSSYAFMQKEIFEQPESVFNTMRGRVNFETNKVLLGGLKDHLKEIRRCRRLIIIGCGTSYHAAVATRQVLEELTELPVMVELASDFLDRNTPVFRDDVCFFISQSGETADTQMALRYCKNRRALTVGITNTVGSSISRDTDCGVHINAGPEIGVASTKAYTSQFISLVLFGLMMSEDRISLQKRRQEIISSLKSLPEMIKEVLSLDEKIHDLALELYKQRSLLVMGRGYNYATCLEGALKIKEITYMHSEGILAGELKHGPLALIDKQMPVIMIIMKDPCFTKCQNALQQVTARQGRPIILCSREDTESSKFAYKTIELPQTVDCLQGVLSVIPLQLLSFHLAVLRGYDVSYFHI</sequence>
<organism evidence="11 12">
    <name type="scientific">Ophiophagus hannah</name>
    <name type="common">King cobra</name>
    <name type="synonym">Naja hannah</name>
    <dbReference type="NCBI Taxonomy" id="8665"/>
    <lineage>
        <taxon>Eukaryota</taxon>
        <taxon>Metazoa</taxon>
        <taxon>Chordata</taxon>
        <taxon>Craniata</taxon>
        <taxon>Vertebrata</taxon>
        <taxon>Euteleostomi</taxon>
        <taxon>Lepidosauria</taxon>
        <taxon>Squamata</taxon>
        <taxon>Bifurcata</taxon>
        <taxon>Unidentata</taxon>
        <taxon>Episquamata</taxon>
        <taxon>Toxicofera</taxon>
        <taxon>Serpentes</taxon>
        <taxon>Colubroidea</taxon>
        <taxon>Elapidae</taxon>
        <taxon>Elapinae</taxon>
        <taxon>Ophiophagus</taxon>
    </lineage>
</organism>
<dbReference type="Gene3D" id="3.60.20.10">
    <property type="entry name" value="Glutamine Phosphoribosylpyrophosphate, subunit 1, domain 1"/>
    <property type="match status" value="1"/>
</dbReference>
<keyword evidence="6" id="KW-0677">Repeat</keyword>
<gene>
    <name evidence="11" type="primary">Gfpt2</name>
    <name evidence="11" type="ORF">L345_05453</name>
</gene>
<evidence type="ECO:0000256" key="3">
    <source>
        <dbReference type="ARBA" id="ARBA00012916"/>
    </source>
</evidence>
<keyword evidence="11" id="KW-0032">Aminotransferase</keyword>
<feature type="domain" description="SIS" evidence="10">
    <location>
        <begin position="707"/>
        <end position="848"/>
    </location>
</feature>
<keyword evidence="7" id="KW-0315">Glutamine amidotransferase</keyword>
<dbReference type="PANTHER" id="PTHR10937">
    <property type="entry name" value="GLUCOSAMINE--FRUCTOSE-6-PHOSPHATE AMINOTRANSFERASE, ISOMERIZING"/>
    <property type="match status" value="1"/>
</dbReference>
<dbReference type="PROSITE" id="PS51278">
    <property type="entry name" value="GATASE_TYPE_2"/>
    <property type="match status" value="1"/>
</dbReference>
<evidence type="ECO:0000256" key="4">
    <source>
        <dbReference type="ARBA" id="ARBA00022553"/>
    </source>
</evidence>
<protein>
    <recommendedName>
        <fullName evidence="3">glutamine--fructose-6-phosphate transaminase (isomerizing)</fullName>
        <ecNumber evidence="3">2.6.1.16</ecNumber>
    </recommendedName>
</protein>
<dbReference type="InterPro" id="IPR035466">
    <property type="entry name" value="GlmS/AgaS_SIS"/>
</dbReference>
<evidence type="ECO:0000313" key="11">
    <source>
        <dbReference type="EMBL" id="ETE68747.1"/>
    </source>
</evidence>
<dbReference type="GO" id="GO:0097367">
    <property type="term" value="F:carbohydrate derivative binding"/>
    <property type="evidence" value="ECO:0007669"/>
    <property type="project" value="InterPro"/>
</dbReference>
<evidence type="ECO:0000256" key="1">
    <source>
        <dbReference type="ARBA" id="ARBA00001031"/>
    </source>
</evidence>
<dbReference type="InterPro" id="IPR017932">
    <property type="entry name" value="GATase_2_dom"/>
</dbReference>
<feature type="region of interest" description="Disordered" evidence="8">
    <location>
        <begin position="45"/>
        <end position="80"/>
    </location>
</feature>
<dbReference type="FunFam" id="3.40.50.10490:FF:000001">
    <property type="entry name" value="Glutamine--fructose-6-phosphate aminotransferase [isomerizing]"/>
    <property type="match status" value="1"/>
</dbReference>
<dbReference type="NCBIfam" id="NF001484">
    <property type="entry name" value="PRK00331.1"/>
    <property type="match status" value="1"/>
</dbReference>
<evidence type="ECO:0000256" key="7">
    <source>
        <dbReference type="ARBA" id="ARBA00022962"/>
    </source>
</evidence>
<dbReference type="InterPro" id="IPR035490">
    <property type="entry name" value="GlmS/FrlB_SIS"/>
</dbReference>
<dbReference type="InterPro" id="IPR029055">
    <property type="entry name" value="Ntn_hydrolases_N"/>
</dbReference>
<dbReference type="PROSITE" id="PS51464">
    <property type="entry name" value="SIS"/>
    <property type="match status" value="2"/>
</dbReference>
<dbReference type="OrthoDB" id="15235at2759"/>
<dbReference type="InterPro" id="IPR001347">
    <property type="entry name" value="SIS_dom"/>
</dbReference>
<evidence type="ECO:0000256" key="2">
    <source>
        <dbReference type="ARBA" id="ARBA00004775"/>
    </source>
</evidence>
<keyword evidence="12" id="KW-1185">Reference proteome</keyword>
<dbReference type="SUPFAM" id="SSF53697">
    <property type="entry name" value="SIS domain"/>
    <property type="match status" value="1"/>
</dbReference>
<feature type="compositionally biased region" description="Low complexity" evidence="8">
    <location>
        <begin position="110"/>
        <end position="125"/>
    </location>
</feature>
<name>V8P4D8_OPHHA</name>
<comment type="caution">
    <text evidence="11">The sequence shown here is derived from an EMBL/GenBank/DDBJ whole genome shotgun (WGS) entry which is preliminary data.</text>
</comment>
<dbReference type="Pfam" id="PF13522">
    <property type="entry name" value="GATase_6"/>
    <property type="match status" value="1"/>
</dbReference>
<dbReference type="GO" id="GO:0006487">
    <property type="term" value="P:protein N-linked glycosylation"/>
    <property type="evidence" value="ECO:0007669"/>
    <property type="project" value="TreeGrafter"/>
</dbReference>
<accession>V8P4D8</accession>